<gene>
    <name evidence="2" type="ORF">RhiirC2_853818</name>
</gene>
<dbReference type="VEuPathDB" id="FungiDB:RhiirA1_463306"/>
<proteinExistence type="predicted"/>
<dbReference type="Proteomes" id="UP000233469">
    <property type="component" value="Unassembled WGS sequence"/>
</dbReference>
<organism evidence="2 3">
    <name type="scientific">Rhizophagus irregularis</name>
    <dbReference type="NCBI Taxonomy" id="588596"/>
    <lineage>
        <taxon>Eukaryota</taxon>
        <taxon>Fungi</taxon>
        <taxon>Fungi incertae sedis</taxon>
        <taxon>Mucoromycota</taxon>
        <taxon>Glomeromycotina</taxon>
        <taxon>Glomeromycetes</taxon>
        <taxon>Glomerales</taxon>
        <taxon>Glomeraceae</taxon>
        <taxon>Rhizophagus</taxon>
    </lineage>
</organism>
<keyword evidence="1" id="KW-0175">Coiled coil</keyword>
<dbReference type="EMBL" id="LLXL01001317">
    <property type="protein sequence ID" value="PKK65149.1"/>
    <property type="molecule type" value="Genomic_DNA"/>
</dbReference>
<dbReference type="VEuPathDB" id="FungiDB:RhiirA1_491302"/>
<accession>A0A2N1MU54</accession>
<feature type="coiled-coil region" evidence="1">
    <location>
        <begin position="242"/>
        <end position="271"/>
    </location>
</feature>
<reference evidence="2 3" key="2">
    <citation type="submission" date="2017-10" db="EMBL/GenBank/DDBJ databases">
        <title>Extensive intraspecific genome diversity in a model arbuscular mycorrhizal fungus.</title>
        <authorList>
            <person name="Chen E.C.H."/>
            <person name="Morin E."/>
            <person name="Baudet D."/>
            <person name="Noel J."/>
            <person name="Ndikumana S."/>
            <person name="Charron P."/>
            <person name="St-Onge C."/>
            <person name="Giorgi J."/>
            <person name="Grigoriev I.V."/>
            <person name="Roux C."/>
            <person name="Martin F.M."/>
            <person name="Corradi N."/>
        </authorList>
    </citation>
    <scope>NUCLEOTIDE SEQUENCE [LARGE SCALE GENOMIC DNA]</scope>
    <source>
        <strain evidence="2 3">C2</strain>
    </source>
</reference>
<dbReference type="VEuPathDB" id="FungiDB:FUN_002678"/>
<dbReference type="AlphaFoldDB" id="A0A2N1MU54"/>
<evidence type="ECO:0000313" key="2">
    <source>
        <dbReference type="EMBL" id="PKK65149.1"/>
    </source>
</evidence>
<dbReference type="VEuPathDB" id="FungiDB:FUN_016639"/>
<evidence type="ECO:0000256" key="1">
    <source>
        <dbReference type="SAM" id="Coils"/>
    </source>
</evidence>
<evidence type="ECO:0000313" key="3">
    <source>
        <dbReference type="Proteomes" id="UP000233469"/>
    </source>
</evidence>
<dbReference type="VEuPathDB" id="FungiDB:RhiirFUN_023606"/>
<dbReference type="VEuPathDB" id="FungiDB:RhiirFUN_003616"/>
<sequence length="386" mass="45429">MKKDVWLRLTNCKNRPLSEEQVRGIHPDIEELLTREVNRYFNKKNNQKIKIEANTSSDGSSTLSRLDGFEKQLEERELCVQQWENNIKKTIDAQVAEERKRLKDEYDALKSCLESEYNNCMVDMKQKTYSFKHQLESQHNSRLAELEKQYKSHISALDKANAEQVRGIHPDIEELLTREVDRYFNKKNRQKIKIEANTTSDGSSTLSRLDGFEKQLEERELHVQKRENNIKNTIEGQVAEERKRLKDEYDALMARKEKNQHKSRSDNLEKQYKAQITTLEKSIVIKDKEIGKLSATISQLKNDKKDIKKSVERKCKDLEDVIFAKDLKIITLNDRINSFNHSAGRDGTIEPSTFISFHDTEFWSGRREDAKRDPSIRKKYTFRTRV</sequence>
<name>A0A2N1MU54_9GLOM</name>
<comment type="caution">
    <text evidence="2">The sequence shown here is derived from an EMBL/GenBank/DDBJ whole genome shotgun (WGS) entry which is preliminary data.</text>
</comment>
<protein>
    <submittedName>
        <fullName evidence="2">Uncharacterized protein</fullName>
    </submittedName>
</protein>
<reference evidence="2 3" key="1">
    <citation type="submission" date="2016-04" db="EMBL/GenBank/DDBJ databases">
        <title>Genome analyses suggest a sexual origin of heterokaryosis in a supposedly ancient asexual fungus.</title>
        <authorList>
            <person name="Ropars J."/>
            <person name="Sedzielewska K."/>
            <person name="Noel J."/>
            <person name="Charron P."/>
            <person name="Farinelli L."/>
            <person name="Marton T."/>
            <person name="Kruger M."/>
            <person name="Pelin A."/>
            <person name="Brachmann A."/>
            <person name="Corradi N."/>
        </authorList>
    </citation>
    <scope>NUCLEOTIDE SEQUENCE [LARGE SCALE GENOMIC DNA]</scope>
    <source>
        <strain evidence="2 3">C2</strain>
    </source>
</reference>